<dbReference type="GO" id="GO:0003677">
    <property type="term" value="F:DNA binding"/>
    <property type="evidence" value="ECO:0007669"/>
    <property type="project" value="InterPro"/>
</dbReference>
<dbReference type="SUPFAM" id="SSF88946">
    <property type="entry name" value="Sigma2 domain of RNA polymerase sigma factors"/>
    <property type="match status" value="1"/>
</dbReference>
<name>A0A090X4F2_9FLAO</name>
<dbReference type="NCBIfam" id="TIGR02937">
    <property type="entry name" value="sigma70-ECF"/>
    <property type="match status" value="1"/>
</dbReference>
<dbReference type="RefSeq" id="WP_042495012.1">
    <property type="nucleotide sequence ID" value="NZ_BBNU01000001.1"/>
</dbReference>
<organism evidence="6 7">
    <name type="scientific">Algibacter lectus</name>
    <dbReference type="NCBI Taxonomy" id="221126"/>
    <lineage>
        <taxon>Bacteria</taxon>
        <taxon>Pseudomonadati</taxon>
        <taxon>Bacteroidota</taxon>
        <taxon>Flavobacteriia</taxon>
        <taxon>Flavobacteriales</taxon>
        <taxon>Flavobacteriaceae</taxon>
        <taxon>Algibacter</taxon>
    </lineage>
</organism>
<accession>A0A090X4F2</accession>
<dbReference type="CDD" id="cd06171">
    <property type="entry name" value="Sigma70_r4"/>
    <property type="match status" value="1"/>
</dbReference>
<dbReference type="InterPro" id="IPR039425">
    <property type="entry name" value="RNA_pol_sigma-70-like"/>
</dbReference>
<comment type="similarity">
    <text evidence="1">Belongs to the sigma-70 factor family. ECF subfamily.</text>
</comment>
<dbReference type="InterPro" id="IPR036388">
    <property type="entry name" value="WH-like_DNA-bd_sf"/>
</dbReference>
<dbReference type="PANTHER" id="PTHR43133">
    <property type="entry name" value="RNA POLYMERASE ECF-TYPE SIGMA FACTO"/>
    <property type="match status" value="1"/>
</dbReference>
<dbReference type="EMBL" id="BBNU01000001">
    <property type="protein sequence ID" value="GAL77677.1"/>
    <property type="molecule type" value="Genomic_DNA"/>
</dbReference>
<reference evidence="6 7" key="1">
    <citation type="journal article" date="2014" name="Genome Announc.">
        <title>Draft Genome Sequences of Marine Flavobacterium Algibacter lectus Strains SS8 and NR4.</title>
        <authorList>
            <person name="Takatani N."/>
            <person name="Nakanishi M."/>
            <person name="Meirelles P."/>
            <person name="Mino S."/>
            <person name="Suda W."/>
            <person name="Oshima K."/>
            <person name="Hattori M."/>
            <person name="Ohkuma M."/>
            <person name="Hosokawa M."/>
            <person name="Miyashita K."/>
            <person name="Thompson F.L."/>
            <person name="Niwa A."/>
            <person name="Sawabe T."/>
            <person name="Sawabe T."/>
        </authorList>
    </citation>
    <scope>NUCLEOTIDE SEQUENCE [LARGE SCALE GENOMIC DNA]</scope>
    <source>
        <strain evidence="7">JCM19274</strain>
    </source>
</reference>
<evidence type="ECO:0000256" key="4">
    <source>
        <dbReference type="ARBA" id="ARBA00023163"/>
    </source>
</evidence>
<evidence type="ECO:0000256" key="3">
    <source>
        <dbReference type="ARBA" id="ARBA00023082"/>
    </source>
</evidence>
<dbReference type="InterPro" id="IPR013324">
    <property type="entry name" value="RNA_pol_sigma_r3/r4-like"/>
</dbReference>
<proteinExistence type="inferred from homology"/>
<evidence type="ECO:0000256" key="1">
    <source>
        <dbReference type="ARBA" id="ARBA00010641"/>
    </source>
</evidence>
<keyword evidence="4" id="KW-0804">Transcription</keyword>
<dbReference type="Pfam" id="PF08281">
    <property type="entry name" value="Sigma70_r4_2"/>
    <property type="match status" value="1"/>
</dbReference>
<dbReference type="Gene3D" id="1.10.10.10">
    <property type="entry name" value="Winged helix-like DNA-binding domain superfamily/Winged helix DNA-binding domain"/>
    <property type="match status" value="1"/>
</dbReference>
<dbReference type="AlphaFoldDB" id="A0A090X4F2"/>
<dbReference type="PANTHER" id="PTHR43133:SF46">
    <property type="entry name" value="RNA POLYMERASE SIGMA-70 FACTOR ECF SUBFAMILY"/>
    <property type="match status" value="1"/>
</dbReference>
<dbReference type="InterPro" id="IPR013325">
    <property type="entry name" value="RNA_pol_sigma_r2"/>
</dbReference>
<gene>
    <name evidence="6" type="ORF">JCM19274_5390</name>
</gene>
<comment type="caution">
    <text evidence="6">The sequence shown here is derived from an EMBL/GenBank/DDBJ whole genome shotgun (WGS) entry which is preliminary data.</text>
</comment>
<evidence type="ECO:0000256" key="2">
    <source>
        <dbReference type="ARBA" id="ARBA00023015"/>
    </source>
</evidence>
<dbReference type="Proteomes" id="UP000029643">
    <property type="component" value="Unassembled WGS sequence"/>
</dbReference>
<dbReference type="Gene3D" id="1.10.1740.10">
    <property type="match status" value="1"/>
</dbReference>
<dbReference type="SUPFAM" id="SSF88659">
    <property type="entry name" value="Sigma3 and sigma4 domains of RNA polymerase sigma factors"/>
    <property type="match status" value="1"/>
</dbReference>
<dbReference type="GO" id="GO:0016987">
    <property type="term" value="F:sigma factor activity"/>
    <property type="evidence" value="ECO:0007669"/>
    <property type="project" value="UniProtKB-KW"/>
</dbReference>
<sequence>MDKIETIYKTYVDDLYAYGVHLGFSTSSVMDAIHNVFQKLLLNKNLSYADNAKPYLLKSVRNELLDEYKRSKKFLTYEIGNEALPFNLDVNVEDVLLEKESKSFLKTKIDTALKSLTPRQREIIYLRYTQDYNYQQISEILNITVPACRNLILKALKYLRQNNAGEFYLFLSCGSS</sequence>
<evidence type="ECO:0000313" key="7">
    <source>
        <dbReference type="Proteomes" id="UP000029643"/>
    </source>
</evidence>
<dbReference type="GO" id="GO:0006352">
    <property type="term" value="P:DNA-templated transcription initiation"/>
    <property type="evidence" value="ECO:0007669"/>
    <property type="project" value="InterPro"/>
</dbReference>
<dbReference type="InterPro" id="IPR013249">
    <property type="entry name" value="RNA_pol_sigma70_r4_t2"/>
</dbReference>
<keyword evidence="3" id="KW-0731">Sigma factor</keyword>
<feature type="domain" description="RNA polymerase sigma factor 70 region 4 type 2" evidence="5">
    <location>
        <begin position="108"/>
        <end position="159"/>
    </location>
</feature>
<dbReference type="InterPro" id="IPR014284">
    <property type="entry name" value="RNA_pol_sigma-70_dom"/>
</dbReference>
<keyword evidence="2" id="KW-0805">Transcription regulation</keyword>
<protein>
    <submittedName>
        <fullName evidence="6">RNA polymerase ECF-type sigma factor</fullName>
    </submittedName>
</protein>
<evidence type="ECO:0000259" key="5">
    <source>
        <dbReference type="Pfam" id="PF08281"/>
    </source>
</evidence>
<evidence type="ECO:0000313" key="6">
    <source>
        <dbReference type="EMBL" id="GAL77677.1"/>
    </source>
</evidence>